<name>A0AAD8UMS5_GLOAC</name>
<sequence>MTLACWSVVWWSFESLSYGVLLLEQWMFLWGLDSNVDAFCSVWEQNWVGCAQKYGLESWCVAGPLTVLSRRDPCSKRSKGCGDDRKISLSGVLRFLICSLRYLLVP</sequence>
<comment type="caution">
    <text evidence="1">The sequence shown here is derived from an EMBL/GenBank/DDBJ whole genome shotgun (WGS) entry which is preliminary data.</text>
</comment>
<protein>
    <submittedName>
        <fullName evidence="1">Uncharacterized protein</fullName>
    </submittedName>
</protein>
<gene>
    <name evidence="1" type="ORF">BDZ83DRAFT_287888</name>
</gene>
<dbReference type="RefSeq" id="XP_060365747.1">
    <property type="nucleotide sequence ID" value="XM_060502171.1"/>
</dbReference>
<dbReference type="GeneID" id="85386070"/>
<organism evidence="1 2">
    <name type="scientific">Glomerella acutata</name>
    <name type="common">Colletotrichum acutatum</name>
    <dbReference type="NCBI Taxonomy" id="27357"/>
    <lineage>
        <taxon>Eukaryota</taxon>
        <taxon>Fungi</taxon>
        <taxon>Dikarya</taxon>
        <taxon>Ascomycota</taxon>
        <taxon>Pezizomycotina</taxon>
        <taxon>Sordariomycetes</taxon>
        <taxon>Hypocreomycetidae</taxon>
        <taxon>Glomerellales</taxon>
        <taxon>Glomerellaceae</taxon>
        <taxon>Colletotrichum</taxon>
        <taxon>Colletotrichum acutatum species complex</taxon>
    </lineage>
</organism>
<dbReference type="EMBL" id="JAHMHS010000039">
    <property type="protein sequence ID" value="KAK1725692.1"/>
    <property type="molecule type" value="Genomic_DNA"/>
</dbReference>
<evidence type="ECO:0000313" key="2">
    <source>
        <dbReference type="Proteomes" id="UP001244207"/>
    </source>
</evidence>
<dbReference type="AlphaFoldDB" id="A0AAD8UMS5"/>
<dbReference type="Proteomes" id="UP001244207">
    <property type="component" value="Unassembled WGS sequence"/>
</dbReference>
<keyword evidence="2" id="KW-1185">Reference proteome</keyword>
<reference evidence="1" key="1">
    <citation type="submission" date="2021-12" db="EMBL/GenBank/DDBJ databases">
        <title>Comparative genomics, transcriptomics and evolutionary studies reveal genomic signatures of adaptation to plant cell wall in hemibiotrophic fungi.</title>
        <authorList>
            <consortium name="DOE Joint Genome Institute"/>
            <person name="Baroncelli R."/>
            <person name="Diaz J.F."/>
            <person name="Benocci T."/>
            <person name="Peng M."/>
            <person name="Battaglia E."/>
            <person name="Haridas S."/>
            <person name="Andreopoulos W."/>
            <person name="Labutti K."/>
            <person name="Pangilinan J."/>
            <person name="Floch G.L."/>
            <person name="Makela M.R."/>
            <person name="Henrissat B."/>
            <person name="Grigoriev I.V."/>
            <person name="Crouch J.A."/>
            <person name="De Vries R.P."/>
            <person name="Sukno S.A."/>
            <person name="Thon M.R."/>
        </authorList>
    </citation>
    <scope>NUCLEOTIDE SEQUENCE</scope>
    <source>
        <strain evidence="1">CBS 112980</strain>
    </source>
</reference>
<accession>A0AAD8UMS5</accession>
<evidence type="ECO:0000313" key="1">
    <source>
        <dbReference type="EMBL" id="KAK1725692.1"/>
    </source>
</evidence>
<proteinExistence type="predicted"/>